<organism evidence="1 2">
    <name type="scientific">Hibiscus sabdariffa</name>
    <name type="common">roselle</name>
    <dbReference type="NCBI Taxonomy" id="183260"/>
    <lineage>
        <taxon>Eukaryota</taxon>
        <taxon>Viridiplantae</taxon>
        <taxon>Streptophyta</taxon>
        <taxon>Embryophyta</taxon>
        <taxon>Tracheophyta</taxon>
        <taxon>Spermatophyta</taxon>
        <taxon>Magnoliopsida</taxon>
        <taxon>eudicotyledons</taxon>
        <taxon>Gunneridae</taxon>
        <taxon>Pentapetalae</taxon>
        <taxon>rosids</taxon>
        <taxon>malvids</taxon>
        <taxon>Malvales</taxon>
        <taxon>Malvaceae</taxon>
        <taxon>Malvoideae</taxon>
        <taxon>Hibiscus</taxon>
    </lineage>
</organism>
<dbReference type="InterPro" id="IPR020966">
    <property type="entry name" value="ALMT"/>
</dbReference>
<accession>A0ABR2A7U7</accession>
<dbReference type="EMBL" id="JBBPBN010000327">
    <property type="protein sequence ID" value="KAK8489053.1"/>
    <property type="molecule type" value="Genomic_DNA"/>
</dbReference>
<reference evidence="1 2" key="1">
    <citation type="journal article" date="2024" name="G3 (Bethesda)">
        <title>Genome assembly of Hibiscus sabdariffa L. provides insights into metabolisms of medicinal natural products.</title>
        <authorList>
            <person name="Kim T."/>
        </authorList>
    </citation>
    <scope>NUCLEOTIDE SEQUENCE [LARGE SCALE GENOMIC DNA]</scope>
    <source>
        <strain evidence="1">TK-2024</strain>
        <tissue evidence="1">Old leaves</tissue>
    </source>
</reference>
<comment type="caution">
    <text evidence="1">The sequence shown here is derived from an EMBL/GenBank/DDBJ whole genome shotgun (WGS) entry which is preliminary data.</text>
</comment>
<dbReference type="PANTHER" id="PTHR31086">
    <property type="entry name" value="ALUMINUM-ACTIVATED MALATE TRANSPORTER 10"/>
    <property type="match status" value="1"/>
</dbReference>
<evidence type="ECO:0000313" key="1">
    <source>
        <dbReference type="EMBL" id="KAK8489053.1"/>
    </source>
</evidence>
<dbReference type="Proteomes" id="UP001396334">
    <property type="component" value="Unassembled WGS sequence"/>
</dbReference>
<proteinExistence type="predicted"/>
<evidence type="ECO:0000313" key="2">
    <source>
        <dbReference type="Proteomes" id="UP001396334"/>
    </source>
</evidence>
<keyword evidence="2" id="KW-1185">Reference proteome</keyword>
<sequence>MEIARKTKNLGQDDPRRIVHSLKVGLAITLVSLFYYFEPLYDGFGDSAMWAVLTVVLVFEFFVGAPLGKGLNRMLATLVAGALGAGAH</sequence>
<protein>
    <submittedName>
        <fullName evidence="1">Uncharacterized protein</fullName>
    </submittedName>
</protein>
<name>A0ABR2A7U7_9ROSI</name>
<gene>
    <name evidence="1" type="ORF">V6N11_013214</name>
</gene>
<dbReference type="Pfam" id="PF11744">
    <property type="entry name" value="ALMT"/>
    <property type="match status" value="1"/>
</dbReference>